<comment type="caution">
    <text evidence="1">The sequence shown here is derived from an EMBL/GenBank/DDBJ whole genome shotgun (WGS) entry which is preliminary data.</text>
</comment>
<evidence type="ECO:0000313" key="1">
    <source>
        <dbReference type="EMBL" id="CDL86489.1"/>
    </source>
</evidence>
<evidence type="ECO:0000313" key="2">
    <source>
        <dbReference type="Proteomes" id="UP000019197"/>
    </source>
</evidence>
<reference evidence="1 2" key="1">
    <citation type="submission" date="2013-11" db="EMBL/GenBank/DDBJ databases">
        <title>Draft genome sequence and annotation of the entomopathogenic bacterium, Xenorhabdus cabanillasi strain JM26.</title>
        <authorList>
            <person name="Gualtieri M."/>
            <person name="Ogier J.C."/>
            <person name="Pages S."/>
            <person name="Givaudan A."/>
            <person name="Gaudriault S."/>
        </authorList>
    </citation>
    <scope>NUCLEOTIDE SEQUENCE [LARGE SCALE GENOMIC DNA]</scope>
    <source>
        <strain evidence="1 2">JM26</strain>
    </source>
</reference>
<name>W1J703_9GAMM</name>
<protein>
    <submittedName>
        <fullName evidence="1">Uncharacterized protein</fullName>
    </submittedName>
</protein>
<dbReference type="AlphaFoldDB" id="W1J703"/>
<gene>
    <name evidence="1" type="ORF">XCR1_4170021</name>
</gene>
<sequence>MLAGKGNIVSANMSALENARDRALIVGHSLIILPDQTCYAGDGSGIKAAMKLLSRSINSPIQPAFLLWC</sequence>
<dbReference type="Proteomes" id="UP000019197">
    <property type="component" value="Unassembled WGS sequence"/>
</dbReference>
<proteinExistence type="predicted"/>
<organism evidence="1 2">
    <name type="scientific">Xenorhabdus cabanillasii JM26</name>
    <dbReference type="NCBI Taxonomy" id="1427517"/>
    <lineage>
        <taxon>Bacteria</taxon>
        <taxon>Pseudomonadati</taxon>
        <taxon>Pseudomonadota</taxon>
        <taxon>Gammaproteobacteria</taxon>
        <taxon>Enterobacterales</taxon>
        <taxon>Morganellaceae</taxon>
        <taxon>Xenorhabdus</taxon>
    </lineage>
</organism>
<dbReference type="EMBL" id="CBXE010000354">
    <property type="protein sequence ID" value="CDL86489.1"/>
    <property type="molecule type" value="Genomic_DNA"/>
</dbReference>
<accession>W1J703</accession>